<organism evidence="1 2">
    <name type="scientific">Listeria marthii FSL S4-120</name>
    <dbReference type="NCBI Taxonomy" id="702457"/>
    <lineage>
        <taxon>Bacteria</taxon>
        <taxon>Bacillati</taxon>
        <taxon>Bacillota</taxon>
        <taxon>Bacilli</taxon>
        <taxon>Bacillales</taxon>
        <taxon>Listeriaceae</taxon>
        <taxon>Listeria</taxon>
    </lineage>
</organism>
<comment type="caution">
    <text evidence="1">The sequence shown here is derived from an EMBL/GenBank/DDBJ whole genome shotgun (WGS) entry which is preliminary data.</text>
</comment>
<reference evidence="1 2" key="1">
    <citation type="journal article" date="2010" name="Microbiol. Resour. Announc.">
        <title>Comparative genomics of the bacterial genus Listeria: Genome evolution is characterized by limited gene acquisition and limited gene loss.</title>
        <authorList>
            <person name="den Bakker H.C."/>
            <person name="Cummings C.A."/>
            <person name="Ferreira V."/>
            <person name="Vatta P."/>
            <person name="Orsi R.H."/>
            <person name="Degoricija L."/>
            <person name="Barker M."/>
            <person name="Petrauskene O."/>
            <person name="Furtado M.R."/>
            <person name="Wiedmann M."/>
        </authorList>
    </citation>
    <scope>NUCLEOTIDE SEQUENCE [LARGE SCALE GENOMIC DNA]</scope>
    <source>
        <strain evidence="1 2">FSL S4-120</strain>
    </source>
</reference>
<evidence type="ECO:0000313" key="2">
    <source>
        <dbReference type="Proteomes" id="UP000003412"/>
    </source>
</evidence>
<dbReference type="EMBL" id="ADXF01001087">
    <property type="protein sequence ID" value="EFR86489.1"/>
    <property type="molecule type" value="Genomic_DNA"/>
</dbReference>
<protein>
    <submittedName>
        <fullName evidence="1">Uncharacterized protein</fullName>
    </submittedName>
</protein>
<accession>A0ABP2JT55</accession>
<proteinExistence type="predicted"/>
<feature type="non-terminal residue" evidence="1">
    <location>
        <position position="59"/>
    </location>
</feature>
<evidence type="ECO:0000313" key="1">
    <source>
        <dbReference type="EMBL" id="EFR86489.1"/>
    </source>
</evidence>
<gene>
    <name evidence="1" type="ORF">NT05LM_3170</name>
</gene>
<name>A0ABP2JT55_9LIST</name>
<sequence>MEFARNGNPIIGIIKRKYHFALTSFFFQASTIPISANKIINIPAPTMIRKLQNAVLTGG</sequence>
<dbReference type="Proteomes" id="UP000003412">
    <property type="component" value="Chromosome"/>
</dbReference>
<keyword evidence="2" id="KW-1185">Reference proteome</keyword>